<reference evidence="1 2" key="1">
    <citation type="submission" date="2019-05" db="EMBL/GenBank/DDBJ databases">
        <title>Complete genome sequence of sixteen phages from Abidjan, cote d'Ivoire, isolated on a single strain of Achromobacter xylosoxidans.</title>
        <authorList>
            <person name="Essoh C."/>
            <person name="Vernadet J.-P."/>
            <person name="Vergnaud G."/>
            <person name="Pourcel C."/>
        </authorList>
    </citation>
    <scope>NUCLEOTIDE SEQUENCE [LARGE SCALE GENOMIC DNA]</scope>
</reference>
<evidence type="ECO:0000313" key="1">
    <source>
        <dbReference type="EMBL" id="QDH83987.1"/>
    </source>
</evidence>
<name>A0A514CU34_9CAUD</name>
<sequence>MLFKDLPEGAIFQLQHRSELYMKKHQQTSKYTFTNAVLMDGTKEVRAVGIGSHAQIQVIGGK</sequence>
<proteinExistence type="predicted"/>
<accession>A0A514CU34</accession>
<gene>
    <name evidence="1" type="ORF">Axy10_004</name>
</gene>
<organism evidence="1 2">
    <name type="scientific">Achromobacter phage vB_AxyP_19-32_Axy10</name>
    <dbReference type="NCBI Taxonomy" id="2591041"/>
    <lineage>
        <taxon>Viruses</taxon>
        <taxon>Duplodnaviria</taxon>
        <taxon>Heunggongvirae</taxon>
        <taxon>Uroviricota</taxon>
        <taxon>Caudoviricetes</taxon>
        <taxon>Schitoviridae</taxon>
        <taxon>Rothmandenesvirinae</taxon>
        <taxon>Pourcelvirus</taxon>
        <taxon>Pourcelvirus Axy10</taxon>
    </lineage>
</organism>
<dbReference type="Proteomes" id="UP000320802">
    <property type="component" value="Segment"/>
</dbReference>
<dbReference type="EMBL" id="MK962629">
    <property type="protein sequence ID" value="QDH83987.1"/>
    <property type="molecule type" value="Genomic_DNA"/>
</dbReference>
<keyword evidence="2" id="KW-1185">Reference proteome</keyword>
<protein>
    <submittedName>
        <fullName evidence="1">Uncharacterized protein</fullName>
    </submittedName>
</protein>
<evidence type="ECO:0000313" key="2">
    <source>
        <dbReference type="Proteomes" id="UP000320802"/>
    </source>
</evidence>